<protein>
    <recommendedName>
        <fullName evidence="2">Heterokaryon incompatibility domain-containing protein</fullName>
    </recommendedName>
</protein>
<evidence type="ECO:0000313" key="4">
    <source>
        <dbReference type="Proteomes" id="UP000641853"/>
    </source>
</evidence>
<comment type="caution">
    <text evidence="3">The sequence shown here is derived from an EMBL/GenBank/DDBJ whole genome shotgun (WGS) entry which is preliminary data.</text>
</comment>
<dbReference type="AlphaFoldDB" id="A0A8H6R584"/>
<evidence type="ECO:0000313" key="3">
    <source>
        <dbReference type="EMBL" id="KAF7184823.1"/>
    </source>
</evidence>
<keyword evidence="1" id="KW-0812">Transmembrane</keyword>
<dbReference type="PANTHER" id="PTHR33112">
    <property type="entry name" value="DOMAIN PROTEIN, PUTATIVE-RELATED"/>
    <property type="match status" value="1"/>
</dbReference>
<feature type="transmembrane region" description="Helical" evidence="1">
    <location>
        <begin position="25"/>
        <end position="54"/>
    </location>
</feature>
<organism evidence="3 4">
    <name type="scientific">Aspergillus felis</name>
    <dbReference type="NCBI Taxonomy" id="1287682"/>
    <lineage>
        <taxon>Eukaryota</taxon>
        <taxon>Fungi</taxon>
        <taxon>Dikarya</taxon>
        <taxon>Ascomycota</taxon>
        <taxon>Pezizomycotina</taxon>
        <taxon>Eurotiomycetes</taxon>
        <taxon>Eurotiomycetidae</taxon>
        <taxon>Eurotiales</taxon>
        <taxon>Aspergillaceae</taxon>
        <taxon>Aspergillus</taxon>
        <taxon>Aspergillus subgen. Fumigati</taxon>
    </lineage>
</organism>
<name>A0A8H6R584_9EURO</name>
<dbReference type="PANTHER" id="PTHR33112:SF1">
    <property type="entry name" value="HETEROKARYON INCOMPATIBILITY DOMAIN-CONTAINING PROTEIN"/>
    <property type="match status" value="1"/>
</dbReference>
<dbReference type="EMBL" id="JACBAG010001511">
    <property type="protein sequence ID" value="KAF7184823.1"/>
    <property type="molecule type" value="Genomic_DNA"/>
</dbReference>
<feature type="domain" description="Heterokaryon incompatibility" evidence="2">
    <location>
        <begin position="275"/>
        <end position="413"/>
    </location>
</feature>
<evidence type="ECO:0000259" key="2">
    <source>
        <dbReference type="Pfam" id="PF06985"/>
    </source>
</evidence>
<dbReference type="Pfam" id="PF06985">
    <property type="entry name" value="HET"/>
    <property type="match status" value="1"/>
</dbReference>
<accession>A0A8H6R584</accession>
<keyword evidence="4" id="KW-1185">Reference proteome</keyword>
<evidence type="ECO:0000256" key="1">
    <source>
        <dbReference type="SAM" id="Phobius"/>
    </source>
</evidence>
<keyword evidence="1" id="KW-0472">Membrane</keyword>
<keyword evidence="1" id="KW-1133">Transmembrane helix</keyword>
<gene>
    <name evidence="3" type="ORF">CNMCM7691_006692</name>
</gene>
<dbReference type="InterPro" id="IPR010730">
    <property type="entry name" value="HET"/>
</dbReference>
<dbReference type="Proteomes" id="UP000641853">
    <property type="component" value="Unassembled WGS sequence"/>
</dbReference>
<sequence>MAITGFLRVGYSRFWRFIFHTVRGIFLRLFACIGALAISPLVVLFFIFSIWWTFKEHWRPKLRRKFGRPKFSGACDDEGNLLCDRCAAIDLQTAFQPRQPGENLESGRFLLHLNPSREWPVEECRFCQLLEASRVDESWYSDSRGYDLVSTPISQSVWDDHSGYRITEHVEEVVLNAVHSFPSHREWVSMNIAWQKHVKGVIGLAHSSPPNQHHPFHMRDLRGPRADFDRVREWIERCCVFHDDCRLMHRGTSMPRWLIDCETRRLLLAQEGMEYAALSYVWGSTAGSGHTEFSNVLPGDVPSVVVDAMEVAQQLHTRYLWIDKYCINQFDKTEFQSELSRMHLIYQGAKFTIIAAVGDATQGLPGTSSTPRAKIQVQSSLLYRGKRLSLSLPNPRTRLTNSIWMTRGWTYQEAVLSRRCIYFTEQEIYFECRMATWRESISEPVEWIDPSMNQIFKSCHAFHDHVNLYTARNLSYPNDALNAFRGVLGHLTSQNQRTPLLHHWGVEIYTLSDRPDQYAPDLLWSHYSPPSLKIARVDPELRRRRAFPSWSWFGWNKRTRLFRASYYSSHRIVAQCWAETKHGSLISFDSEENVRFMTQSVDDFSTILHVEAPVLDMVVSATHRDLLEIRGIPDKQARITNPWMSADMVLDHCLLVQSGADSVRTLIATTKSAIRQTMKLEWEAAWENAKNGRDLFRLGVRPGKAILDTHLRIHRAISSTITQMRTGKIGLRAYLHAINKADTDKCQCGCGPQTVRHVLLECRNWVEERQRMWAGKLPCVDIKQILCSPSMAVQAARMILRTGLLGQFRAVPSIVLQYH</sequence>
<reference evidence="3" key="1">
    <citation type="submission" date="2020-06" db="EMBL/GenBank/DDBJ databases">
        <title>Draft genome sequences of strains closely related to Aspergillus parafelis and Aspergillus hiratsukae.</title>
        <authorList>
            <person name="Dos Santos R.A.C."/>
            <person name="Rivero-Menendez O."/>
            <person name="Steenwyk J.L."/>
            <person name="Mead M.E."/>
            <person name="Goldman G.H."/>
            <person name="Alastruey-Izquierdo A."/>
            <person name="Rokas A."/>
        </authorList>
    </citation>
    <scope>NUCLEOTIDE SEQUENCE</scope>
    <source>
        <strain evidence="3">CNM-CM7691</strain>
    </source>
</reference>
<proteinExistence type="predicted"/>